<reference evidence="1" key="1">
    <citation type="submission" date="2021-06" db="EMBL/GenBank/DDBJ databases">
        <authorList>
            <person name="Kallberg Y."/>
            <person name="Tangrot J."/>
            <person name="Rosling A."/>
        </authorList>
    </citation>
    <scope>NUCLEOTIDE SEQUENCE</scope>
    <source>
        <strain evidence="1">MA461A</strain>
    </source>
</reference>
<evidence type="ECO:0000313" key="2">
    <source>
        <dbReference type="Proteomes" id="UP000789920"/>
    </source>
</evidence>
<keyword evidence="2" id="KW-1185">Reference proteome</keyword>
<proteinExistence type="predicted"/>
<name>A0ACA9KB92_9GLOM</name>
<sequence>MESDREGQSLEIFSNVDIAKNEESLEQYLKSNKDVPRSNQSQHVDYENLDIDLVKFLENSMSENKYQLFWISPSELRNQQKIFGTARLSAKYSAEWTYLHKTGARTKKFIDWGELIDVSKIDGGYFGFIFNAYWIKTQNFVICKALTNLKDINNKYYTAFVHELTMQTKADLCENVVRFLGVSKDDINSRYFLIMEYANDGNLRKYLETNNHSLTWSRRLELAFQITKRLNFMHSENIIHRDLHDKNIVIHDGKAKITDFGNAISLNTQTNILDDVHELLEGILSFKDFNNENSLKTSPKQTYSAKITDSGAQYLSIDDEMKRNIE</sequence>
<dbReference type="EMBL" id="CAJVQC010000155">
    <property type="protein sequence ID" value="CAG8462326.1"/>
    <property type="molecule type" value="Genomic_DNA"/>
</dbReference>
<protein>
    <submittedName>
        <fullName evidence="1">248_t:CDS:1</fullName>
    </submittedName>
</protein>
<evidence type="ECO:0000313" key="1">
    <source>
        <dbReference type="EMBL" id="CAG8462326.1"/>
    </source>
</evidence>
<organism evidence="1 2">
    <name type="scientific">Racocetra persica</name>
    <dbReference type="NCBI Taxonomy" id="160502"/>
    <lineage>
        <taxon>Eukaryota</taxon>
        <taxon>Fungi</taxon>
        <taxon>Fungi incertae sedis</taxon>
        <taxon>Mucoromycota</taxon>
        <taxon>Glomeromycotina</taxon>
        <taxon>Glomeromycetes</taxon>
        <taxon>Diversisporales</taxon>
        <taxon>Gigasporaceae</taxon>
        <taxon>Racocetra</taxon>
    </lineage>
</organism>
<comment type="caution">
    <text evidence="1">The sequence shown here is derived from an EMBL/GenBank/DDBJ whole genome shotgun (WGS) entry which is preliminary data.</text>
</comment>
<dbReference type="Proteomes" id="UP000789920">
    <property type="component" value="Unassembled WGS sequence"/>
</dbReference>
<accession>A0ACA9KB92</accession>
<gene>
    <name evidence="1" type="ORF">RPERSI_LOCUS209</name>
</gene>